<reference evidence="1 2" key="1">
    <citation type="submission" date="2019-02" db="EMBL/GenBank/DDBJ databases">
        <title>Prokaryotic population dynamics and viral predation in marine succession experiment using metagenomics: the confinement effect.</title>
        <authorList>
            <person name="Haro-Moreno J.M."/>
            <person name="Rodriguez-Valera F."/>
            <person name="Lopez-Perez M."/>
        </authorList>
    </citation>
    <scope>NUCLEOTIDE SEQUENCE [LARGE SCALE GENOMIC DNA]</scope>
    <source>
        <strain evidence="1">MED-G170</strain>
    </source>
</reference>
<dbReference type="InterPro" id="IPR010836">
    <property type="entry name" value="SapC"/>
</dbReference>
<dbReference type="Pfam" id="PF07277">
    <property type="entry name" value="SapC"/>
    <property type="match status" value="1"/>
</dbReference>
<evidence type="ECO:0000313" key="2">
    <source>
        <dbReference type="Proteomes" id="UP000315889"/>
    </source>
</evidence>
<dbReference type="AlphaFoldDB" id="A0A520MIB9"/>
<name>A0A520MIB9_9GAMM</name>
<sequence length="240" mass="27344">MSNYVLLGTNAHKDLKVITARSKNYGDNVMHAMTFPMEFRDVQSSYPIFFCKDPESGQFYPTALFGLEQDQNLFLTEDGWDAAYIPMMIRRHPFLIGYQADSEHEDGKRPVVSIDMDNPRISESEGEPLFTESDEPTDYLKASISVLESIHRGHEHNKGFIETLLELQLLEAFTLEVTLNDGSNNQLSGFYTIAEQNLHQLDGDTFDMLNKKGYLQAIFMAVASHSRLRPLIEKKNALLK</sequence>
<organism evidence="1 2">
    <name type="scientific">SAR92 clade bacterium</name>
    <dbReference type="NCBI Taxonomy" id="2315479"/>
    <lineage>
        <taxon>Bacteria</taxon>
        <taxon>Pseudomonadati</taxon>
        <taxon>Pseudomonadota</taxon>
        <taxon>Gammaproteobacteria</taxon>
        <taxon>Cellvibrionales</taxon>
        <taxon>Porticoccaceae</taxon>
        <taxon>SAR92 clade</taxon>
    </lineage>
</organism>
<dbReference type="Proteomes" id="UP000315889">
    <property type="component" value="Unassembled WGS sequence"/>
</dbReference>
<proteinExistence type="predicted"/>
<comment type="caution">
    <text evidence="1">The sequence shown here is derived from an EMBL/GenBank/DDBJ whole genome shotgun (WGS) entry which is preliminary data.</text>
</comment>
<evidence type="ECO:0000313" key="1">
    <source>
        <dbReference type="EMBL" id="RZO20978.1"/>
    </source>
</evidence>
<gene>
    <name evidence="1" type="ORF">EVB03_01740</name>
</gene>
<protein>
    <submittedName>
        <fullName evidence="1">Multidrug transporter</fullName>
    </submittedName>
</protein>
<dbReference type="EMBL" id="SHBP01000002">
    <property type="protein sequence ID" value="RZO20978.1"/>
    <property type="molecule type" value="Genomic_DNA"/>
</dbReference>
<accession>A0A520MIB9</accession>